<proteinExistence type="predicted"/>
<evidence type="ECO:0000259" key="3">
    <source>
        <dbReference type="Pfam" id="PF04998"/>
    </source>
</evidence>
<dbReference type="Pfam" id="PF04998">
    <property type="entry name" value="RNA_pol_Rpb1_5"/>
    <property type="match status" value="1"/>
</dbReference>
<feature type="non-terminal residue" evidence="4">
    <location>
        <position position="154"/>
    </location>
</feature>
<feature type="compositionally biased region" description="Basic and acidic residues" evidence="2">
    <location>
        <begin position="16"/>
        <end position="35"/>
    </location>
</feature>
<dbReference type="SUPFAM" id="SSF64484">
    <property type="entry name" value="beta and beta-prime subunits of DNA dependent RNA-polymerase"/>
    <property type="match status" value="1"/>
</dbReference>
<dbReference type="InterPro" id="IPR007081">
    <property type="entry name" value="RNA_pol_Rpb1_5"/>
</dbReference>
<evidence type="ECO:0000313" key="5">
    <source>
        <dbReference type="Proteomes" id="UP000054495"/>
    </source>
</evidence>
<keyword evidence="5" id="KW-1185">Reference proteome</keyword>
<dbReference type="GO" id="GO:0003677">
    <property type="term" value="F:DNA binding"/>
    <property type="evidence" value="ECO:0007669"/>
    <property type="project" value="InterPro"/>
</dbReference>
<evidence type="ECO:0000256" key="1">
    <source>
        <dbReference type="ARBA" id="ARBA00012418"/>
    </source>
</evidence>
<dbReference type="Gene3D" id="3.30.70.2850">
    <property type="match status" value="1"/>
</dbReference>
<feature type="non-terminal residue" evidence="4">
    <location>
        <position position="1"/>
    </location>
</feature>
<sequence length="154" mass="17636">RAHRMDDGNSSDEEAAGGREADAAEQRLHDRHLDDAAEYEGEEEDRVHVEKDDEDKQFVISQSNLIVDYKFDVTSERWEVEKFIVHQTPGIERCIESEEVVNDVPTKHLQTQGINLEAFFRHADVLDVNAIYSNDLNLILHQYGVEACSRAIVQ</sequence>
<organism evidence="4 5">
    <name type="scientific">Ancylostoma ceylanicum</name>
    <dbReference type="NCBI Taxonomy" id="53326"/>
    <lineage>
        <taxon>Eukaryota</taxon>
        <taxon>Metazoa</taxon>
        <taxon>Ecdysozoa</taxon>
        <taxon>Nematoda</taxon>
        <taxon>Chromadorea</taxon>
        <taxon>Rhabditida</taxon>
        <taxon>Rhabditina</taxon>
        <taxon>Rhabditomorpha</taxon>
        <taxon>Strongyloidea</taxon>
        <taxon>Ancylostomatidae</taxon>
        <taxon>Ancylostomatinae</taxon>
        <taxon>Ancylostoma</taxon>
    </lineage>
</organism>
<feature type="region of interest" description="Disordered" evidence="2">
    <location>
        <begin position="1"/>
        <end position="53"/>
    </location>
</feature>
<dbReference type="EC" id="2.7.7.6" evidence="1"/>
<name>A0A0D6L4G9_9BILA</name>
<dbReference type="Proteomes" id="UP000054495">
    <property type="component" value="Unassembled WGS sequence"/>
</dbReference>
<feature type="domain" description="RNA polymerase Rpb1" evidence="3">
    <location>
        <begin position="64"/>
        <end position="154"/>
    </location>
</feature>
<dbReference type="GO" id="GO:0006351">
    <property type="term" value="P:DNA-templated transcription"/>
    <property type="evidence" value="ECO:0007669"/>
    <property type="project" value="InterPro"/>
</dbReference>
<dbReference type="AlphaFoldDB" id="A0A0D6L4G9"/>
<evidence type="ECO:0000313" key="4">
    <source>
        <dbReference type="EMBL" id="EPB65839.1"/>
    </source>
</evidence>
<dbReference type="EMBL" id="KE126977">
    <property type="protein sequence ID" value="EPB65839.1"/>
    <property type="molecule type" value="Genomic_DNA"/>
</dbReference>
<gene>
    <name evidence="4" type="ORF">ANCCEY_15088</name>
</gene>
<dbReference type="GO" id="GO:0003899">
    <property type="term" value="F:DNA-directed RNA polymerase activity"/>
    <property type="evidence" value="ECO:0007669"/>
    <property type="project" value="UniProtKB-EC"/>
</dbReference>
<evidence type="ECO:0000256" key="2">
    <source>
        <dbReference type="SAM" id="MobiDB-lite"/>
    </source>
</evidence>
<reference evidence="4 5" key="1">
    <citation type="submission" date="2013-05" db="EMBL/GenBank/DDBJ databases">
        <title>Draft genome of the parasitic nematode Anyclostoma ceylanicum.</title>
        <authorList>
            <person name="Mitreva M."/>
        </authorList>
    </citation>
    <scope>NUCLEOTIDE SEQUENCE [LARGE SCALE GENOMIC DNA]</scope>
</reference>
<accession>A0A0D6L4G9</accession>
<protein>
    <recommendedName>
        <fullName evidence="1">DNA-directed RNA polymerase</fullName>
        <ecNumber evidence="1">2.7.7.6</ecNumber>
    </recommendedName>
</protein>